<evidence type="ECO:0000256" key="1">
    <source>
        <dbReference type="PROSITE-ProRule" id="PRU00409"/>
    </source>
</evidence>
<dbReference type="InterPro" id="IPR031046">
    <property type="entry name" value="CARNS1"/>
</dbReference>
<dbReference type="OrthoDB" id="434648at2759"/>
<dbReference type="Proteomes" id="UP000085678">
    <property type="component" value="Unplaced"/>
</dbReference>
<dbReference type="GO" id="GO:0035499">
    <property type="term" value="P:carnosine biosynthetic process"/>
    <property type="evidence" value="ECO:0007669"/>
    <property type="project" value="InterPro"/>
</dbReference>
<gene>
    <name evidence="4" type="primary">LOC106176029</name>
</gene>
<dbReference type="GO" id="GO:0046872">
    <property type="term" value="F:metal ion binding"/>
    <property type="evidence" value="ECO:0007669"/>
    <property type="project" value="InterPro"/>
</dbReference>
<dbReference type="PANTHER" id="PTHR48066">
    <property type="entry name" value="CARNOSINE SYNTHASE 1"/>
    <property type="match status" value="1"/>
</dbReference>
<dbReference type="GeneID" id="106176029"/>
<organism evidence="3 4">
    <name type="scientific">Lingula anatina</name>
    <name type="common">Brachiopod</name>
    <name type="synonym">Lingula unguis</name>
    <dbReference type="NCBI Taxonomy" id="7574"/>
    <lineage>
        <taxon>Eukaryota</taxon>
        <taxon>Metazoa</taxon>
        <taxon>Spiralia</taxon>
        <taxon>Lophotrochozoa</taxon>
        <taxon>Brachiopoda</taxon>
        <taxon>Linguliformea</taxon>
        <taxon>Lingulata</taxon>
        <taxon>Lingulida</taxon>
        <taxon>Linguloidea</taxon>
        <taxon>Lingulidae</taxon>
        <taxon>Lingula</taxon>
    </lineage>
</organism>
<keyword evidence="1" id="KW-0547">Nucleotide-binding</keyword>
<dbReference type="PANTHER" id="PTHR48066:SF1">
    <property type="entry name" value="CARNOSINE SYNTHASE 1"/>
    <property type="match status" value="1"/>
</dbReference>
<dbReference type="InterPro" id="IPR011761">
    <property type="entry name" value="ATP-grasp"/>
</dbReference>
<accession>A0A1S3JUD0</accession>
<dbReference type="RefSeq" id="XP_013413694.1">
    <property type="nucleotide sequence ID" value="XM_013558240.1"/>
</dbReference>
<proteinExistence type="predicted"/>
<dbReference type="GO" id="GO:0047730">
    <property type="term" value="F:carnosine synthase activity"/>
    <property type="evidence" value="ECO:0007669"/>
    <property type="project" value="InterPro"/>
</dbReference>
<feature type="domain" description="ATP-grasp" evidence="2">
    <location>
        <begin position="479"/>
        <end position="682"/>
    </location>
</feature>
<dbReference type="Gene3D" id="3.40.50.20">
    <property type="match status" value="1"/>
</dbReference>
<evidence type="ECO:0000313" key="3">
    <source>
        <dbReference type="Proteomes" id="UP000085678"/>
    </source>
</evidence>
<dbReference type="Gene3D" id="3.30.470.20">
    <property type="entry name" value="ATP-grasp fold, B domain"/>
    <property type="match status" value="1"/>
</dbReference>
<name>A0A1S3JUD0_LINAN</name>
<dbReference type="InParanoid" id="A0A1S3JUD0"/>
<dbReference type="GO" id="GO:0016887">
    <property type="term" value="F:ATP hydrolysis activity"/>
    <property type="evidence" value="ECO:0007669"/>
    <property type="project" value="InterPro"/>
</dbReference>
<keyword evidence="3" id="KW-1185">Reference proteome</keyword>
<dbReference type="SUPFAM" id="SSF56059">
    <property type="entry name" value="Glutathione synthetase ATP-binding domain-like"/>
    <property type="match status" value="1"/>
</dbReference>
<dbReference type="PROSITE" id="PS50975">
    <property type="entry name" value="ATP_GRASP"/>
    <property type="match status" value="1"/>
</dbReference>
<dbReference type="KEGG" id="lak:106176029"/>
<evidence type="ECO:0000259" key="2">
    <source>
        <dbReference type="PROSITE" id="PS50975"/>
    </source>
</evidence>
<dbReference type="GO" id="GO:0005524">
    <property type="term" value="F:ATP binding"/>
    <property type="evidence" value="ECO:0007669"/>
    <property type="project" value="UniProtKB-UniRule"/>
</dbReference>
<reference evidence="4" key="1">
    <citation type="submission" date="2025-08" db="UniProtKB">
        <authorList>
            <consortium name="RefSeq"/>
        </authorList>
    </citation>
    <scope>IDENTIFICATION</scope>
    <source>
        <tissue evidence="4">Gonads</tissue>
    </source>
</reference>
<dbReference type="STRING" id="7574.A0A1S3JUD0"/>
<evidence type="ECO:0000313" key="4">
    <source>
        <dbReference type="RefSeq" id="XP_013413694.1"/>
    </source>
</evidence>
<keyword evidence="1" id="KW-0067">ATP-binding</keyword>
<sequence length="796" mass="88969">MVVLGEPLTCLNLYEEISDVRLHSESHTSVEFEKKLDCPLGVTQDLMKYLDDRILTRILVADAGVAFPDTLAFVFRSRMPYYSERNNISVVTVDDKEDGKEATKKELDVFISSLSTKEIKAVVVKAGEPASRSVTYHSAKDVENIYSAVCQGLAVLEDGESIIVEAFCETLKPLPVPHLDYEEQAVGIKSKALSCTIRAVVCCTPDGNQLVSDIVCGIGHADRTLHCNNTLPLSLESFLIQWGLQNKSKIEKIRSMIKEKAEDILGNWMKHENCLNKERGGLLAETGIIGVNFVLTQQEAGSYEAVAVSVNNSRKIIENTQMCELQNPAELGSSVRPLVATMVNRSQRFLLRGKKILLIGGGERIRKEFVWRAAEEYNVKIILIDPDPNHSAVKRVYKFIQCDIEDHSHDDENTKKIVHLLRTQGLDVDGCMTVDENYVPLTALVCEALRMLGNTPEASRMAKKKSLSQNALLASSTCSSFLPKPHLYAVKIHEIVRPEDVKGSSNLIRYPAILKPEYGAYSFGIHLVKDEKECLKYFNSIQKTLQNTDEKAFGIGYGKEMHLAEYSLGTKHGVEVVMFRGKILAAFISDCGPTRFPLFFETSSCMPSCLPLDKQRQMVMATKQCVDAVGLTDGVYSVEFKMAPTGPKLIEINERVTGAHYRNWIRTVFETDILFLNFLIACGIQPRVWPLEPRCQLIGVMCTTTAHAKALSRPGIATLEILAEAHEKGEIILFPMESELKENEPYENLLCQVAVKGKSVNEAKKNLLAVCRKYGIDNQQYPVERFLSPFVELSWQ</sequence>
<dbReference type="Pfam" id="PF13535">
    <property type="entry name" value="ATP-grasp_4"/>
    <property type="match status" value="1"/>
</dbReference>
<protein>
    <submittedName>
        <fullName evidence="4">Carnosine synthase 1-like</fullName>
    </submittedName>
</protein>
<dbReference type="AlphaFoldDB" id="A0A1S3JUD0"/>